<keyword evidence="1" id="KW-0732">Signal</keyword>
<name>A0A9N8J0L2_9FLAO</name>
<evidence type="ECO:0000256" key="1">
    <source>
        <dbReference type="SAM" id="SignalP"/>
    </source>
</evidence>
<proteinExistence type="predicted"/>
<dbReference type="PROSITE" id="PS51257">
    <property type="entry name" value="PROKAR_LIPOPROTEIN"/>
    <property type="match status" value="1"/>
</dbReference>
<gene>
    <name evidence="2" type="ORF">FLAPXU55_01712</name>
</gene>
<dbReference type="Proteomes" id="UP000533639">
    <property type="component" value="Unassembled WGS sequence"/>
</dbReference>
<dbReference type="AlphaFoldDB" id="A0A9N8J0L2"/>
<dbReference type="RefSeq" id="WP_180857332.1">
    <property type="nucleotide sequence ID" value="NZ_CAIJDE010000036.1"/>
</dbReference>
<feature type="signal peptide" evidence="1">
    <location>
        <begin position="1"/>
        <end position="22"/>
    </location>
</feature>
<keyword evidence="3" id="KW-1185">Reference proteome</keyword>
<protein>
    <recommendedName>
        <fullName evidence="4">Lipoprotein</fullName>
    </recommendedName>
</protein>
<accession>A0A9N8J0L2</accession>
<comment type="caution">
    <text evidence="2">The sequence shown here is derived from an EMBL/GenBank/DDBJ whole genome shotgun (WGS) entry which is preliminary data.</text>
</comment>
<organism evidence="2 3">
    <name type="scientific">Flavobacterium panici</name>
    <dbReference type="NCBI Taxonomy" id="2654843"/>
    <lineage>
        <taxon>Bacteria</taxon>
        <taxon>Pseudomonadati</taxon>
        <taxon>Bacteroidota</taxon>
        <taxon>Flavobacteriia</taxon>
        <taxon>Flavobacteriales</taxon>
        <taxon>Flavobacteriaceae</taxon>
        <taxon>Flavobacterium</taxon>
    </lineage>
</organism>
<feature type="chain" id="PRO_5040297907" description="Lipoprotein" evidence="1">
    <location>
        <begin position="23"/>
        <end position="117"/>
    </location>
</feature>
<dbReference type="EMBL" id="CAIJDE010000036">
    <property type="protein sequence ID" value="CAC9974019.1"/>
    <property type="molecule type" value="Genomic_DNA"/>
</dbReference>
<sequence>MKKYIILFCVCLSLFSCNSANDCDASAENRRTDECLLIVKRIPSVTDDRFDYRGINPITQKKCDCNSKRSDLWWAKYKEQIEIGDTIIKKKGELIFSIHKKDTILSFNFECDGKVYK</sequence>
<evidence type="ECO:0008006" key="4">
    <source>
        <dbReference type="Google" id="ProtNLM"/>
    </source>
</evidence>
<evidence type="ECO:0000313" key="3">
    <source>
        <dbReference type="Proteomes" id="UP000533639"/>
    </source>
</evidence>
<reference evidence="2 3" key="1">
    <citation type="submission" date="2020-06" db="EMBL/GenBank/DDBJ databases">
        <authorList>
            <person name="Criscuolo A."/>
        </authorList>
    </citation>
    <scope>NUCLEOTIDE SEQUENCE [LARGE SCALE GENOMIC DNA]</scope>
    <source>
        <strain evidence="2">PXU-55</strain>
    </source>
</reference>
<evidence type="ECO:0000313" key="2">
    <source>
        <dbReference type="EMBL" id="CAC9974019.1"/>
    </source>
</evidence>